<feature type="region of interest" description="Disordered" evidence="1">
    <location>
        <begin position="1"/>
        <end position="21"/>
    </location>
</feature>
<dbReference type="InterPro" id="IPR035899">
    <property type="entry name" value="DBL_dom_sf"/>
</dbReference>
<dbReference type="InterPro" id="IPR011993">
    <property type="entry name" value="PH-like_dom_sf"/>
</dbReference>
<dbReference type="GO" id="GO:0005886">
    <property type="term" value="C:plasma membrane"/>
    <property type="evidence" value="ECO:0007669"/>
    <property type="project" value="TreeGrafter"/>
</dbReference>
<keyword evidence="4" id="KW-1185">Reference proteome</keyword>
<dbReference type="InterPro" id="IPR000219">
    <property type="entry name" value="DH_dom"/>
</dbReference>
<feature type="compositionally biased region" description="Polar residues" evidence="1">
    <location>
        <begin position="1"/>
        <end position="18"/>
    </location>
</feature>
<dbReference type="SUPFAM" id="SSF50729">
    <property type="entry name" value="PH domain-like"/>
    <property type="match status" value="1"/>
</dbReference>
<dbReference type="AlphaFoldDB" id="A0AAV8W1W8"/>
<dbReference type="Gene3D" id="2.30.29.30">
    <property type="entry name" value="Pleckstrin-homology domain (PH domain)/Phosphotyrosine-binding domain (PTB)"/>
    <property type="match status" value="1"/>
</dbReference>
<dbReference type="SUPFAM" id="SSF48065">
    <property type="entry name" value="DBL homology domain (DH-domain)"/>
    <property type="match status" value="1"/>
</dbReference>
<proteinExistence type="predicted"/>
<accession>A0AAV8W1W8</accession>
<organism evidence="3 4">
    <name type="scientific">Exocentrus adspersus</name>
    <dbReference type="NCBI Taxonomy" id="1586481"/>
    <lineage>
        <taxon>Eukaryota</taxon>
        <taxon>Metazoa</taxon>
        <taxon>Ecdysozoa</taxon>
        <taxon>Arthropoda</taxon>
        <taxon>Hexapoda</taxon>
        <taxon>Insecta</taxon>
        <taxon>Pterygota</taxon>
        <taxon>Neoptera</taxon>
        <taxon>Endopterygota</taxon>
        <taxon>Coleoptera</taxon>
        <taxon>Polyphaga</taxon>
        <taxon>Cucujiformia</taxon>
        <taxon>Chrysomeloidea</taxon>
        <taxon>Cerambycidae</taxon>
        <taxon>Lamiinae</taxon>
        <taxon>Acanthocinini</taxon>
        <taxon>Exocentrus</taxon>
    </lineage>
</organism>
<dbReference type="PROSITE" id="PS50010">
    <property type="entry name" value="DH_2"/>
    <property type="match status" value="1"/>
</dbReference>
<sequence>MDKQNNKPTSLSRPTSNPEDNRRKAMYQLISKEQQYATGLQFAVARFVSPLAERKDLITSTEHRILFQNCEEILTITEDILDHLVQEDGDPQTHLLVKTYHHKLHEITTAYKRYCSGIKKADCILANKTKNSNSDFTRFLQVPQIPRRRPDITAFIHKPLEHYRDMLRLLTAVQHNTKPNHDDFPVINQVVHNLQLTYREITSEAGLMEPVGEGRPLLTVQDLENRLVFTKCKPFVLNKPGRQWIFGGDLSRVEGRNVRQYWTLLFSDLLLFAKASRDRVLFITEDPLPLAHISDMFFNVRKKDTEFRITVNPEGGATAKSPTVHCGPDLTRTPRKNANKKTVVLRAPTLELKAVWQNLLQRQM</sequence>
<evidence type="ECO:0000313" key="4">
    <source>
        <dbReference type="Proteomes" id="UP001159042"/>
    </source>
</evidence>
<dbReference type="EMBL" id="JANEYG010000014">
    <property type="protein sequence ID" value="KAJ8920464.1"/>
    <property type="molecule type" value="Genomic_DNA"/>
</dbReference>
<name>A0AAV8W1W8_9CUCU</name>
<reference evidence="3 4" key="1">
    <citation type="journal article" date="2023" name="Insect Mol. Biol.">
        <title>Genome sequencing provides insights into the evolution of gene families encoding plant cell wall-degrading enzymes in longhorned beetles.</title>
        <authorList>
            <person name="Shin N.R."/>
            <person name="Okamura Y."/>
            <person name="Kirsch R."/>
            <person name="Pauchet Y."/>
        </authorList>
    </citation>
    <scope>NUCLEOTIDE SEQUENCE [LARGE SCALE GENOMIC DNA]</scope>
    <source>
        <strain evidence="3">EAD_L_NR</strain>
    </source>
</reference>
<dbReference type="Gene3D" id="1.20.900.10">
    <property type="entry name" value="Dbl homology (DH) domain"/>
    <property type="match status" value="1"/>
</dbReference>
<dbReference type="Proteomes" id="UP001159042">
    <property type="component" value="Unassembled WGS sequence"/>
</dbReference>
<evidence type="ECO:0000259" key="2">
    <source>
        <dbReference type="PROSITE" id="PS50010"/>
    </source>
</evidence>
<dbReference type="PANTHER" id="PTHR46848:SF1">
    <property type="entry name" value="REGULATOR OF G-PROTEIN SIGNALING 3"/>
    <property type="match status" value="1"/>
</dbReference>
<protein>
    <recommendedName>
        <fullName evidence="2">DH domain-containing protein</fullName>
    </recommendedName>
</protein>
<dbReference type="PANTHER" id="PTHR46848">
    <property type="entry name" value="REGULATOR OF G-PROTEIN SIGNALING 3"/>
    <property type="match status" value="1"/>
</dbReference>
<dbReference type="GO" id="GO:0005634">
    <property type="term" value="C:nucleus"/>
    <property type="evidence" value="ECO:0007669"/>
    <property type="project" value="TreeGrafter"/>
</dbReference>
<feature type="domain" description="DH" evidence="2">
    <location>
        <begin position="21"/>
        <end position="204"/>
    </location>
</feature>
<gene>
    <name evidence="3" type="ORF">NQ315_005332</name>
</gene>
<evidence type="ECO:0000256" key="1">
    <source>
        <dbReference type="SAM" id="MobiDB-lite"/>
    </source>
</evidence>
<comment type="caution">
    <text evidence="3">The sequence shown here is derived from an EMBL/GenBank/DDBJ whole genome shotgun (WGS) entry which is preliminary data.</text>
</comment>
<evidence type="ECO:0000313" key="3">
    <source>
        <dbReference type="EMBL" id="KAJ8920464.1"/>
    </source>
</evidence>
<dbReference type="Pfam" id="PF00621">
    <property type="entry name" value="RhoGEF"/>
    <property type="match status" value="1"/>
</dbReference>
<dbReference type="GO" id="GO:0005085">
    <property type="term" value="F:guanyl-nucleotide exchange factor activity"/>
    <property type="evidence" value="ECO:0007669"/>
    <property type="project" value="InterPro"/>
</dbReference>